<evidence type="ECO:0000313" key="6">
    <source>
        <dbReference type="Proteomes" id="UP000031675"/>
    </source>
</evidence>
<dbReference type="GO" id="GO:0003824">
    <property type="term" value="F:catalytic activity"/>
    <property type="evidence" value="ECO:0007669"/>
    <property type="project" value="InterPro"/>
</dbReference>
<reference evidence="6" key="1">
    <citation type="journal article" date="2015" name="Chem. Biol.">
        <title>Structure, bioactivity, and resistance mechanism of streptomonomicin, an unusual lasso Peptide from an understudied halophilic actinomycete.</title>
        <authorList>
            <person name="Metelev M."/>
            <person name="Tietz J.I."/>
            <person name="Melby J.O."/>
            <person name="Blair P.M."/>
            <person name="Zhu L."/>
            <person name="Livnat I."/>
            <person name="Severinov K."/>
            <person name="Mitchell D.A."/>
        </authorList>
    </citation>
    <scope>NUCLEOTIDE SEQUENCE [LARGE SCALE GENOMIC DNA]</scope>
    <source>
        <strain evidence="6">YIM 90003</strain>
    </source>
</reference>
<keyword evidence="6" id="KW-1185">Reference proteome</keyword>
<dbReference type="SUPFAM" id="SSF54197">
    <property type="entry name" value="HIT-like"/>
    <property type="match status" value="1"/>
</dbReference>
<dbReference type="Pfam" id="PF01230">
    <property type="entry name" value="HIT"/>
    <property type="match status" value="1"/>
</dbReference>
<dbReference type="PANTHER" id="PTHR23089">
    <property type="entry name" value="HISTIDINE TRIAD HIT PROTEIN"/>
    <property type="match status" value="1"/>
</dbReference>
<evidence type="ECO:0000256" key="1">
    <source>
        <dbReference type="PIRSR" id="PIRSR601310-1"/>
    </source>
</evidence>
<dbReference type="STRING" id="183763.LP52_12620"/>
<dbReference type="PROSITE" id="PS51084">
    <property type="entry name" value="HIT_2"/>
    <property type="match status" value="1"/>
</dbReference>
<dbReference type="AlphaFoldDB" id="A0A0C2JI10"/>
<evidence type="ECO:0000256" key="3">
    <source>
        <dbReference type="PROSITE-ProRule" id="PRU00464"/>
    </source>
</evidence>
<dbReference type="PRINTS" id="PR00332">
    <property type="entry name" value="HISTRIAD"/>
</dbReference>
<protein>
    <submittedName>
        <fullName evidence="5">Histidine triad (HIT) protein</fullName>
    </submittedName>
</protein>
<dbReference type="InterPro" id="IPR036265">
    <property type="entry name" value="HIT-like_sf"/>
</dbReference>
<dbReference type="Proteomes" id="UP000031675">
    <property type="component" value="Unassembled WGS sequence"/>
</dbReference>
<evidence type="ECO:0000313" key="5">
    <source>
        <dbReference type="EMBL" id="KIH98540.1"/>
    </source>
</evidence>
<dbReference type="EMBL" id="JROO01000023">
    <property type="protein sequence ID" value="KIH98540.1"/>
    <property type="molecule type" value="Genomic_DNA"/>
</dbReference>
<accession>A0A0C2JI10</accession>
<feature type="active site" description="Tele-AMP-histidine intermediate" evidence="1">
    <location>
        <position position="104"/>
    </location>
</feature>
<dbReference type="RefSeq" id="WP_040273519.1">
    <property type="nucleotide sequence ID" value="NZ_JROO01000023.1"/>
</dbReference>
<dbReference type="CDD" id="cd01276">
    <property type="entry name" value="PKCI_related"/>
    <property type="match status" value="1"/>
</dbReference>
<sequence length="118" mass="12376">MTTTEPDCLFCKIAAGQVPAEIVRDGERVLAFRDINPQAPTHVLVIPREHHPDAASAAKAGSGLVDAIVSEAHAIAEDEGIAGTGYRLVFNTGSGAGQTVFHLHCHLLGGRGMEWPPG</sequence>
<dbReference type="Gene3D" id="3.30.428.10">
    <property type="entry name" value="HIT-like"/>
    <property type="match status" value="1"/>
</dbReference>
<evidence type="ECO:0000256" key="2">
    <source>
        <dbReference type="PIRSR" id="PIRSR601310-3"/>
    </source>
</evidence>
<dbReference type="InterPro" id="IPR001310">
    <property type="entry name" value="Histidine_triad_HIT"/>
</dbReference>
<feature type="domain" description="HIT" evidence="4">
    <location>
        <begin position="9"/>
        <end position="118"/>
    </location>
</feature>
<evidence type="ECO:0000259" key="4">
    <source>
        <dbReference type="PROSITE" id="PS51084"/>
    </source>
</evidence>
<name>A0A0C2JI10_9ACTN</name>
<feature type="short sequence motif" description="Histidine triad motif" evidence="2 3">
    <location>
        <begin position="102"/>
        <end position="106"/>
    </location>
</feature>
<proteinExistence type="predicted"/>
<dbReference type="InterPro" id="IPR011146">
    <property type="entry name" value="HIT-like"/>
</dbReference>
<gene>
    <name evidence="5" type="ORF">LP52_12620</name>
</gene>
<comment type="caution">
    <text evidence="5">The sequence shown here is derived from an EMBL/GenBank/DDBJ whole genome shotgun (WGS) entry which is preliminary data.</text>
</comment>
<organism evidence="5 6">
    <name type="scientific">Streptomonospora alba</name>
    <dbReference type="NCBI Taxonomy" id="183763"/>
    <lineage>
        <taxon>Bacteria</taxon>
        <taxon>Bacillati</taxon>
        <taxon>Actinomycetota</taxon>
        <taxon>Actinomycetes</taxon>
        <taxon>Streptosporangiales</taxon>
        <taxon>Nocardiopsidaceae</taxon>
        <taxon>Streptomonospora</taxon>
    </lineage>
</organism>